<comment type="caution">
    <text evidence="1">The sequence shown here is derived from an EMBL/GenBank/DDBJ whole genome shotgun (WGS) entry which is preliminary data.</text>
</comment>
<proteinExistence type="predicted"/>
<evidence type="ECO:0000313" key="2">
    <source>
        <dbReference type="Proteomes" id="UP000447873"/>
    </source>
</evidence>
<reference evidence="1 2" key="1">
    <citation type="submission" date="2018-12" db="EMBL/GenBank/DDBJ databases">
        <title>Venturia inaequalis Genome Resource.</title>
        <authorList>
            <person name="Lichtner F.J."/>
        </authorList>
    </citation>
    <scope>NUCLEOTIDE SEQUENCE [LARGE SCALE GENOMIC DNA]</scope>
    <source>
        <strain evidence="1 2">120213</strain>
    </source>
</reference>
<sequence length="51" mass="5825">MVSRDRLVSSETDFPLWEDRSYANGGRMLTPSFIIHSEPLKLFSYLSYGPG</sequence>
<dbReference type="Proteomes" id="UP000447873">
    <property type="component" value="Unassembled WGS sequence"/>
</dbReference>
<organism evidence="1 2">
    <name type="scientific">Venturia inaequalis</name>
    <name type="common">Apple scab fungus</name>
    <dbReference type="NCBI Taxonomy" id="5025"/>
    <lineage>
        <taxon>Eukaryota</taxon>
        <taxon>Fungi</taxon>
        <taxon>Dikarya</taxon>
        <taxon>Ascomycota</taxon>
        <taxon>Pezizomycotina</taxon>
        <taxon>Dothideomycetes</taxon>
        <taxon>Pleosporomycetidae</taxon>
        <taxon>Venturiales</taxon>
        <taxon>Venturiaceae</taxon>
        <taxon>Venturia</taxon>
    </lineage>
</organism>
<dbReference type="AlphaFoldDB" id="A0A8H3YQK8"/>
<dbReference type="EMBL" id="WNWS01000553">
    <property type="protein sequence ID" value="KAE9965906.1"/>
    <property type="molecule type" value="Genomic_DNA"/>
</dbReference>
<accession>A0A8H3YQK8</accession>
<protein>
    <submittedName>
        <fullName evidence="1">Uncharacterized protein</fullName>
    </submittedName>
</protein>
<name>A0A8H3YQK8_VENIN</name>
<evidence type="ECO:0000313" key="1">
    <source>
        <dbReference type="EMBL" id="KAE9965906.1"/>
    </source>
</evidence>
<gene>
    <name evidence="1" type="ORF">EG328_009309</name>
</gene>